<keyword evidence="2" id="KW-0560">Oxidoreductase</keyword>
<dbReference type="PANTHER" id="PTHR33336">
    <property type="entry name" value="QUINOL MONOOXYGENASE YGIN-RELATED"/>
    <property type="match status" value="1"/>
</dbReference>
<accession>A0A3D8ME78</accession>
<dbReference type="EMBL" id="QRHA01000001">
    <property type="protein sequence ID" value="RDV29137.1"/>
    <property type="molecule type" value="Genomic_DNA"/>
</dbReference>
<proteinExistence type="predicted"/>
<protein>
    <submittedName>
        <fullName evidence="2">Antibiotic biosynthesis monooxygenase</fullName>
    </submittedName>
</protein>
<evidence type="ECO:0000259" key="1">
    <source>
        <dbReference type="PROSITE" id="PS51725"/>
    </source>
</evidence>
<evidence type="ECO:0000313" key="3">
    <source>
        <dbReference type="Proteomes" id="UP000256561"/>
    </source>
</evidence>
<dbReference type="GO" id="GO:0005829">
    <property type="term" value="C:cytosol"/>
    <property type="evidence" value="ECO:0007669"/>
    <property type="project" value="TreeGrafter"/>
</dbReference>
<organism evidence="2 3">
    <name type="scientific">Alteromonas aestuariivivens</name>
    <dbReference type="NCBI Taxonomy" id="1938339"/>
    <lineage>
        <taxon>Bacteria</taxon>
        <taxon>Pseudomonadati</taxon>
        <taxon>Pseudomonadota</taxon>
        <taxon>Gammaproteobacteria</taxon>
        <taxon>Alteromonadales</taxon>
        <taxon>Alteromonadaceae</taxon>
        <taxon>Alteromonas/Salinimonas group</taxon>
        <taxon>Alteromonas</taxon>
    </lineage>
</organism>
<feature type="domain" description="ABM" evidence="1">
    <location>
        <begin position="2"/>
        <end position="91"/>
    </location>
</feature>
<dbReference type="Proteomes" id="UP000256561">
    <property type="component" value="Unassembled WGS sequence"/>
</dbReference>
<reference evidence="3" key="1">
    <citation type="submission" date="2018-08" db="EMBL/GenBank/DDBJ databases">
        <authorList>
            <person name="Zhang J."/>
            <person name="Du Z.-J."/>
        </authorList>
    </citation>
    <scope>NUCLEOTIDE SEQUENCE [LARGE SCALE GENOMIC DNA]</scope>
    <source>
        <strain evidence="3">KCTC 52655</strain>
    </source>
</reference>
<keyword evidence="2" id="KW-0503">Monooxygenase</keyword>
<dbReference type="GO" id="GO:0004497">
    <property type="term" value="F:monooxygenase activity"/>
    <property type="evidence" value="ECO:0007669"/>
    <property type="project" value="UniProtKB-KW"/>
</dbReference>
<comment type="caution">
    <text evidence="2">The sequence shown here is derived from an EMBL/GenBank/DDBJ whole genome shotgun (WGS) entry which is preliminary data.</text>
</comment>
<dbReference type="SUPFAM" id="SSF54909">
    <property type="entry name" value="Dimeric alpha+beta barrel"/>
    <property type="match status" value="1"/>
</dbReference>
<dbReference type="InterPro" id="IPR011008">
    <property type="entry name" value="Dimeric_a/b-barrel"/>
</dbReference>
<dbReference type="OrthoDB" id="9812754at2"/>
<dbReference type="PANTHER" id="PTHR33336:SF3">
    <property type="entry name" value="ABM DOMAIN-CONTAINING PROTEIN"/>
    <property type="match status" value="1"/>
</dbReference>
<name>A0A3D8ME78_9ALTE</name>
<sequence length="95" mass="10987">MYIVTVKFLINEGQMQAFMPAMLKQAEDSLSNEEACTVFDVAVSENNPNLVFLYEIYNSKADFEYHLETEHFKTFSDRVGPLVADKQVECFHLQK</sequence>
<dbReference type="PROSITE" id="PS51725">
    <property type="entry name" value="ABM"/>
    <property type="match status" value="1"/>
</dbReference>
<gene>
    <name evidence="2" type="ORF">DXV75_01350</name>
</gene>
<dbReference type="AlphaFoldDB" id="A0A3D8ME78"/>
<dbReference type="Pfam" id="PF03992">
    <property type="entry name" value="ABM"/>
    <property type="match status" value="1"/>
</dbReference>
<dbReference type="InterPro" id="IPR007138">
    <property type="entry name" value="ABM_dom"/>
</dbReference>
<dbReference type="InterPro" id="IPR050744">
    <property type="entry name" value="AI-2_Isomerase_LsrG"/>
</dbReference>
<evidence type="ECO:0000313" key="2">
    <source>
        <dbReference type="EMBL" id="RDV29137.1"/>
    </source>
</evidence>
<dbReference type="Gene3D" id="3.30.70.100">
    <property type="match status" value="1"/>
</dbReference>
<keyword evidence="3" id="KW-1185">Reference proteome</keyword>
<dbReference type="RefSeq" id="WP_115591427.1">
    <property type="nucleotide sequence ID" value="NZ_QRHA01000001.1"/>
</dbReference>